<dbReference type="GO" id="GO:0071949">
    <property type="term" value="F:FAD binding"/>
    <property type="evidence" value="ECO:0007669"/>
    <property type="project" value="InterPro"/>
</dbReference>
<keyword evidence="3" id="KW-0274">FAD</keyword>
<dbReference type="InterPro" id="IPR002938">
    <property type="entry name" value="FAD-bd"/>
</dbReference>
<dbReference type="Gene3D" id="3.50.50.60">
    <property type="entry name" value="FAD/NAD(P)-binding domain"/>
    <property type="match status" value="1"/>
</dbReference>
<reference evidence="7" key="1">
    <citation type="submission" date="2020-01" db="EMBL/GenBank/DDBJ databases">
        <authorList>
            <consortium name="DOE Joint Genome Institute"/>
            <person name="Haridas S."/>
            <person name="Albert R."/>
            <person name="Binder M."/>
            <person name="Bloem J."/>
            <person name="Labutti K."/>
            <person name="Salamov A."/>
            <person name="Andreopoulos B."/>
            <person name="Baker S.E."/>
            <person name="Barry K."/>
            <person name="Bills G."/>
            <person name="Bluhm B.H."/>
            <person name="Cannon C."/>
            <person name="Castanera R."/>
            <person name="Culley D.E."/>
            <person name="Daum C."/>
            <person name="Ezra D."/>
            <person name="Gonzalez J.B."/>
            <person name="Henrissat B."/>
            <person name="Kuo A."/>
            <person name="Liang C."/>
            <person name="Lipzen A."/>
            <person name="Lutzoni F."/>
            <person name="Magnuson J."/>
            <person name="Mondo S."/>
            <person name="Nolan M."/>
            <person name="Ohm R."/>
            <person name="Pangilinan J."/>
            <person name="Park H.-J."/>
            <person name="Ramirez L."/>
            <person name="Alfaro M."/>
            <person name="Sun H."/>
            <person name="Tritt A."/>
            <person name="Yoshinaga Y."/>
            <person name="Zwiers L.-H."/>
            <person name="Turgeon B.G."/>
            <person name="Goodwin S.B."/>
            <person name="Spatafora J.W."/>
            <person name="Crous P.W."/>
            <person name="Grigoriev I.V."/>
        </authorList>
    </citation>
    <scope>NUCLEOTIDE SEQUENCE</scope>
    <source>
        <strain evidence="7">IPT5</strain>
    </source>
</reference>
<keyword evidence="7" id="KW-0503">Monooxygenase</keyword>
<name>A0A6A7ASK8_9PLEO</name>
<accession>A0A6A7ASK8</accession>
<dbReference type="PANTHER" id="PTHR47356:SF2">
    <property type="entry name" value="FAD-BINDING DOMAIN-CONTAINING PROTEIN-RELATED"/>
    <property type="match status" value="1"/>
</dbReference>
<dbReference type="PANTHER" id="PTHR47356">
    <property type="entry name" value="FAD-DEPENDENT MONOOXYGENASE ASQG-RELATED"/>
    <property type="match status" value="1"/>
</dbReference>
<dbReference type="Pfam" id="PF01494">
    <property type="entry name" value="FAD_binding_3"/>
    <property type="match status" value="1"/>
</dbReference>
<keyword evidence="5" id="KW-1133">Transmembrane helix</keyword>
<sequence>MAQDFRVIVVGAGVGGLAASHALQLANIDHIVLEKGEIAPARGASIGIYPHGSRILKQFGCLEAVEDECYPLGKSINLLPDGRIIGKSNFFAYSREYHGYPIPVLERRRFLEILYETLPDKTKVRAGVGVVDIIDSNEDVKVILADGSVEKGDLVIGCDGVHSLVRSLMWRNANTAVPGLITTNEKKSYFTDWTALVGFSPTLPSMSNCDMSCTHYPGRSFLVIGQKKYTFWFVFFRNAERRYWPSSPRWTQADADKRASECADCPISDTHVFGELWKSRVRGEMVNVEEGLFKHMYFGRVVLAGDAVHKVRPRMTPNVGLGGNSSMESVVVLTNLIHRAIKAHPKGTKPSKAAVEDLLREYQAERTVRMRQIIDFSALATKIQAWENVGYKILSRVLPLLPDNTFAIQAAKLIKGAPKLDFVPASGDSKGTVAWENNSRVSLPQDQKSFSPDSNGKQLFSWKKAPLVSLGVLLSFVFVVLCSSVTPLKF</sequence>
<feature type="domain" description="FAD-binding" evidence="6">
    <location>
        <begin position="5"/>
        <end position="377"/>
    </location>
</feature>
<evidence type="ECO:0000256" key="4">
    <source>
        <dbReference type="ARBA" id="ARBA00023002"/>
    </source>
</evidence>
<dbReference type="Proteomes" id="UP000799423">
    <property type="component" value="Unassembled WGS sequence"/>
</dbReference>
<comment type="similarity">
    <text evidence="1">Belongs to the paxM FAD-dependent monooxygenase family.</text>
</comment>
<dbReference type="OrthoDB" id="2431938at2759"/>
<evidence type="ECO:0000313" key="8">
    <source>
        <dbReference type="Proteomes" id="UP000799423"/>
    </source>
</evidence>
<evidence type="ECO:0000313" key="7">
    <source>
        <dbReference type="EMBL" id="KAF2846072.1"/>
    </source>
</evidence>
<keyword evidence="8" id="KW-1185">Reference proteome</keyword>
<dbReference type="AlphaFoldDB" id="A0A6A7ASK8"/>
<organism evidence="7 8">
    <name type="scientific">Plenodomus tracheiphilus IPT5</name>
    <dbReference type="NCBI Taxonomy" id="1408161"/>
    <lineage>
        <taxon>Eukaryota</taxon>
        <taxon>Fungi</taxon>
        <taxon>Dikarya</taxon>
        <taxon>Ascomycota</taxon>
        <taxon>Pezizomycotina</taxon>
        <taxon>Dothideomycetes</taxon>
        <taxon>Pleosporomycetidae</taxon>
        <taxon>Pleosporales</taxon>
        <taxon>Pleosporineae</taxon>
        <taxon>Leptosphaeriaceae</taxon>
        <taxon>Plenodomus</taxon>
    </lineage>
</organism>
<feature type="transmembrane region" description="Helical" evidence="5">
    <location>
        <begin position="467"/>
        <end position="488"/>
    </location>
</feature>
<dbReference type="PRINTS" id="PR00420">
    <property type="entry name" value="RNGMNOXGNASE"/>
</dbReference>
<proteinExistence type="inferred from homology"/>
<dbReference type="SUPFAM" id="SSF51905">
    <property type="entry name" value="FAD/NAD(P)-binding domain"/>
    <property type="match status" value="1"/>
</dbReference>
<dbReference type="GO" id="GO:0004497">
    <property type="term" value="F:monooxygenase activity"/>
    <property type="evidence" value="ECO:0007669"/>
    <property type="project" value="UniProtKB-KW"/>
</dbReference>
<gene>
    <name evidence="7" type="ORF">T440DRAFT_493012</name>
</gene>
<dbReference type="InterPro" id="IPR050562">
    <property type="entry name" value="FAD_mOase_fung"/>
</dbReference>
<protein>
    <submittedName>
        <fullName evidence="7">FAD-dependent monooxygenase</fullName>
    </submittedName>
</protein>
<evidence type="ECO:0000256" key="1">
    <source>
        <dbReference type="ARBA" id="ARBA00007992"/>
    </source>
</evidence>
<keyword evidence="2" id="KW-0285">Flavoprotein</keyword>
<keyword evidence="5" id="KW-0812">Transmembrane</keyword>
<evidence type="ECO:0000256" key="2">
    <source>
        <dbReference type="ARBA" id="ARBA00022630"/>
    </source>
</evidence>
<dbReference type="EMBL" id="MU006339">
    <property type="protein sequence ID" value="KAF2846072.1"/>
    <property type="molecule type" value="Genomic_DNA"/>
</dbReference>
<evidence type="ECO:0000259" key="6">
    <source>
        <dbReference type="Pfam" id="PF01494"/>
    </source>
</evidence>
<keyword evidence="5" id="KW-0472">Membrane</keyword>
<evidence type="ECO:0000256" key="3">
    <source>
        <dbReference type="ARBA" id="ARBA00022827"/>
    </source>
</evidence>
<dbReference type="InterPro" id="IPR036188">
    <property type="entry name" value="FAD/NAD-bd_sf"/>
</dbReference>
<keyword evidence="4" id="KW-0560">Oxidoreductase</keyword>
<evidence type="ECO:0000256" key="5">
    <source>
        <dbReference type="SAM" id="Phobius"/>
    </source>
</evidence>